<gene>
    <name evidence="2" type="ORF">MMUR_60770</name>
</gene>
<evidence type="ECO:0000256" key="1">
    <source>
        <dbReference type="SAM" id="MobiDB-lite"/>
    </source>
</evidence>
<dbReference type="Proteomes" id="UP000465241">
    <property type="component" value="Unassembled WGS sequence"/>
</dbReference>
<dbReference type="RefSeq" id="WP_193491470.1">
    <property type="nucleotide sequence ID" value="NZ_BAAAMC010000039.1"/>
</dbReference>
<dbReference type="EMBL" id="BLKT01000003">
    <property type="protein sequence ID" value="GFG61941.1"/>
    <property type="molecule type" value="Genomic_DNA"/>
</dbReference>
<organism evidence="2 3">
    <name type="scientific">Mycolicibacterium murale</name>
    <dbReference type="NCBI Taxonomy" id="182220"/>
    <lineage>
        <taxon>Bacteria</taxon>
        <taxon>Bacillati</taxon>
        <taxon>Actinomycetota</taxon>
        <taxon>Actinomycetes</taxon>
        <taxon>Mycobacteriales</taxon>
        <taxon>Mycobacteriaceae</taxon>
        <taxon>Mycolicibacterium</taxon>
    </lineage>
</organism>
<accession>A0A7I9WW70</accession>
<name>A0A7I9WW70_9MYCO</name>
<sequence length="269" mass="27247">MRSTSFAAPVMAVAVAAGVLMPGGETPAAPLVTPSASPAFHRPQVALAAWTSPGTGPVPPTVLLQEMVAAASAPAPGWQPTAAVEPMADEVVADPAPTPLTPIDVIDAIGAAAYLAVAGPLLVVSIPFQVITGQSEDIVVSLNNLIQAANTILKLVGRSIAPIPVPSAQDVAEASPAVEVAAEDTDDADVHDAEEPETEDSDESVGTDDTEGAEDIEEVDGANETEDSDQTEDTVETEDTDTAETEDTESATDDTEAPDTGAESDTVTG</sequence>
<protein>
    <submittedName>
        <fullName evidence="2">Uncharacterized protein</fullName>
    </submittedName>
</protein>
<comment type="caution">
    <text evidence="2">The sequence shown here is derived from an EMBL/GenBank/DDBJ whole genome shotgun (WGS) entry which is preliminary data.</text>
</comment>
<evidence type="ECO:0000313" key="3">
    <source>
        <dbReference type="Proteomes" id="UP000465241"/>
    </source>
</evidence>
<feature type="compositionally biased region" description="Acidic residues" evidence="1">
    <location>
        <begin position="194"/>
        <end position="257"/>
    </location>
</feature>
<reference evidence="2 3" key="1">
    <citation type="journal article" date="2019" name="Emerg. Microbes Infect.">
        <title>Comprehensive subspecies identification of 175 nontuberculous mycobacteria species based on 7547 genomic profiles.</title>
        <authorList>
            <person name="Matsumoto Y."/>
            <person name="Kinjo T."/>
            <person name="Motooka D."/>
            <person name="Nabeya D."/>
            <person name="Jung N."/>
            <person name="Uechi K."/>
            <person name="Horii T."/>
            <person name="Iida T."/>
            <person name="Fujita J."/>
            <person name="Nakamura S."/>
        </authorList>
    </citation>
    <scope>NUCLEOTIDE SEQUENCE [LARGE SCALE GENOMIC DNA]</scope>
    <source>
        <strain evidence="2 3">JCM 13392</strain>
    </source>
</reference>
<keyword evidence="3" id="KW-1185">Reference proteome</keyword>
<proteinExistence type="predicted"/>
<evidence type="ECO:0000313" key="2">
    <source>
        <dbReference type="EMBL" id="GFG61941.1"/>
    </source>
</evidence>
<feature type="compositionally biased region" description="Low complexity" evidence="1">
    <location>
        <begin position="171"/>
        <end position="180"/>
    </location>
</feature>
<feature type="region of interest" description="Disordered" evidence="1">
    <location>
        <begin position="168"/>
        <end position="269"/>
    </location>
</feature>
<dbReference type="AlphaFoldDB" id="A0A7I9WW70"/>